<evidence type="ECO:0000313" key="2">
    <source>
        <dbReference type="Proteomes" id="UP001449657"/>
    </source>
</evidence>
<accession>A0ABZ2Z6W7</accession>
<dbReference type="RefSeq" id="WP_341842591.1">
    <property type="nucleotide sequence ID" value="NZ_CP149792.1"/>
</dbReference>
<name>A0ABZ2Z6W7_9BACT</name>
<proteinExistence type="predicted"/>
<dbReference type="EMBL" id="CP150096">
    <property type="protein sequence ID" value="WZN47985.1"/>
    <property type="molecule type" value="Genomic_DNA"/>
</dbReference>
<gene>
    <name evidence="1" type="ORF">WJU22_07320</name>
</gene>
<dbReference type="Proteomes" id="UP001449657">
    <property type="component" value="Chromosome"/>
</dbReference>
<sequence length="201" mass="22579">MPAANTTITTPQNMMIAIHKVANFEKWIISYEGHDSIRLASQVHSYVIGRGLMDSNLVMVAVKVDDIAKAKAFSKDPGLKKAMQQSGVTSTPVFSFVTMTFQDTAIVHTGIRSRSVFQVKDWDTWQKAFEEGKQDRLDNGIIVRAYGHDADDNHKVVVVTALMDTAKANAYWKSDMLKSRMKAAGVIGMPERYMFQVVRRY</sequence>
<organism evidence="1 2">
    <name type="scientific">Chitinophaga caseinilytica</name>
    <dbReference type="NCBI Taxonomy" id="2267521"/>
    <lineage>
        <taxon>Bacteria</taxon>
        <taxon>Pseudomonadati</taxon>
        <taxon>Bacteroidota</taxon>
        <taxon>Chitinophagia</taxon>
        <taxon>Chitinophagales</taxon>
        <taxon>Chitinophagaceae</taxon>
        <taxon>Chitinophaga</taxon>
    </lineage>
</organism>
<keyword evidence="2" id="KW-1185">Reference proteome</keyword>
<reference evidence="1 2" key="1">
    <citation type="submission" date="2024-03" db="EMBL/GenBank/DDBJ databases">
        <title>Chitinophaga caseinilytica sp. nov., a casein hydrolysing bacterium isolated from forest soil.</title>
        <authorList>
            <person name="Lee D.S."/>
            <person name="Han D.M."/>
            <person name="Baek J.H."/>
            <person name="Choi D.G."/>
            <person name="Jeon J.H."/>
            <person name="Jeon C.O."/>
        </authorList>
    </citation>
    <scope>NUCLEOTIDE SEQUENCE [LARGE SCALE GENOMIC DNA]</scope>
    <source>
        <strain evidence="1 2">KACC 19118</strain>
    </source>
</reference>
<protein>
    <submittedName>
        <fullName evidence="1">Uncharacterized protein</fullName>
    </submittedName>
</protein>
<evidence type="ECO:0000313" key="1">
    <source>
        <dbReference type="EMBL" id="WZN47985.1"/>
    </source>
</evidence>